<dbReference type="SMART" id="SM00746">
    <property type="entry name" value="TRASH"/>
    <property type="match status" value="1"/>
</dbReference>
<comment type="subunit">
    <text evidence="2">Homodimer.</text>
</comment>
<keyword evidence="9" id="KW-1185">Reference proteome</keyword>
<evidence type="ECO:0000313" key="8">
    <source>
        <dbReference type="EMBL" id="GAA1964980.1"/>
    </source>
</evidence>
<dbReference type="PANTHER" id="PTHR47779:SF1">
    <property type="entry name" value="SYNTHASE (CCG-9), PUTATIVE (AFU_ORTHOLOGUE AFUA_3G12100)-RELATED"/>
    <property type="match status" value="1"/>
</dbReference>
<dbReference type="PANTHER" id="PTHR47779">
    <property type="entry name" value="SYNTHASE (CCG-9), PUTATIVE (AFU_ORTHOLOGUE AFUA_3G12100)-RELATED"/>
    <property type="match status" value="1"/>
</dbReference>
<evidence type="ECO:0000259" key="7">
    <source>
        <dbReference type="SMART" id="SM00746"/>
    </source>
</evidence>
<evidence type="ECO:0000256" key="6">
    <source>
        <dbReference type="ARBA" id="ARBA00023277"/>
    </source>
</evidence>
<name>A0ABN2R7T5_9ACTN</name>
<dbReference type="InterPro" id="IPR001296">
    <property type="entry name" value="Glyco_trans_1"/>
</dbReference>
<evidence type="ECO:0000256" key="3">
    <source>
        <dbReference type="ARBA" id="ARBA00022526"/>
    </source>
</evidence>
<dbReference type="InterPro" id="IPR052078">
    <property type="entry name" value="Trehalose_Metab_GTase"/>
</dbReference>
<reference evidence="8 9" key="1">
    <citation type="journal article" date="2019" name="Int. J. Syst. Evol. Microbiol.">
        <title>The Global Catalogue of Microorganisms (GCM) 10K type strain sequencing project: providing services to taxonomists for standard genome sequencing and annotation.</title>
        <authorList>
            <consortium name="The Broad Institute Genomics Platform"/>
            <consortium name="The Broad Institute Genome Sequencing Center for Infectious Disease"/>
            <person name="Wu L."/>
            <person name="Ma J."/>
        </authorList>
    </citation>
    <scope>NUCLEOTIDE SEQUENCE [LARGE SCALE GENOMIC DNA]</scope>
    <source>
        <strain evidence="8 9">JCM 16013</strain>
    </source>
</reference>
<evidence type="ECO:0000256" key="2">
    <source>
        <dbReference type="ARBA" id="ARBA00011738"/>
    </source>
</evidence>
<evidence type="ECO:0000256" key="5">
    <source>
        <dbReference type="ARBA" id="ARBA00022679"/>
    </source>
</evidence>
<comment type="similarity">
    <text evidence="1">Belongs to the glycosyltransferase group 1 family. Glycosyltransferase 4 subfamily.</text>
</comment>
<evidence type="ECO:0000256" key="4">
    <source>
        <dbReference type="ARBA" id="ARBA00022676"/>
    </source>
</evidence>
<keyword evidence="5" id="KW-0808">Transferase</keyword>
<feature type="domain" description="TRASH" evidence="7">
    <location>
        <begin position="432"/>
        <end position="469"/>
    </location>
</feature>
<protein>
    <submittedName>
        <fullName evidence="8">Glycosyltransferase</fullName>
    </submittedName>
</protein>
<dbReference type="Pfam" id="PF00534">
    <property type="entry name" value="Glycos_transf_1"/>
    <property type="match status" value="1"/>
</dbReference>
<keyword evidence="3" id="KW-0313">Glucose metabolism</keyword>
<sequence>MLQSVDVGSRSLDSYSQFMGSAVIEELRATAAPLSGVRVLHVNATGYGGGVAEILRSEVPVLRDLGVVADWKTIAAGDAFFAITKTIHNALQGDPRGVTKEEWQAYEATSNAVAAQLEESYDVVVVHDPQPLALPHIRGRGDSVWVWRCHVDSSQANPQVWQRLRPLLDDFDAAVFTLGSFAPPDAPINRIEIIPPAIDPLSPKNMPIDDGLATSVLEWIGVDTARPLLVQVSRFDPWKDPLGVIAAYRTVKQRVPAVQLALVGSMALDDPQGWKVHRQITSAAADDPDISLFTNLTGAGNIEVNAFQRHADVVIQKSLREGFGLVVSEAVWKGTPVVAGRAGGIPLQLPDGTGGYLVDSIDECAEAVLGLLADPEAGDRLAAAGTELVRERFLLPRLISDELRLIASLLGQQPAAPIALTSGSGTGGEVRDPVCGMRIDASGAHLFHHGDRTFYFCSPSCVRQFAAEPELFLRAVARTG</sequence>
<dbReference type="InterPro" id="IPR011017">
    <property type="entry name" value="TRASH_dom"/>
</dbReference>
<dbReference type="EMBL" id="BAAAQM010000010">
    <property type="protein sequence ID" value="GAA1964980.1"/>
    <property type="molecule type" value="Genomic_DNA"/>
</dbReference>
<evidence type="ECO:0000313" key="9">
    <source>
        <dbReference type="Proteomes" id="UP001499854"/>
    </source>
</evidence>
<dbReference type="Proteomes" id="UP001499854">
    <property type="component" value="Unassembled WGS sequence"/>
</dbReference>
<dbReference type="InterPro" id="IPR049438">
    <property type="entry name" value="TreT_GT1"/>
</dbReference>
<dbReference type="Pfam" id="PF21269">
    <property type="entry name" value="TreT_GT1"/>
    <property type="match status" value="1"/>
</dbReference>
<gene>
    <name evidence="8" type="ORF">GCM10009838_23000</name>
</gene>
<proteinExistence type="inferred from homology"/>
<dbReference type="SUPFAM" id="SSF53756">
    <property type="entry name" value="UDP-Glycosyltransferase/glycogen phosphorylase"/>
    <property type="match status" value="1"/>
</dbReference>
<keyword evidence="4" id="KW-0328">Glycosyltransferase</keyword>
<organism evidence="8 9">
    <name type="scientific">Catenulispora subtropica</name>
    <dbReference type="NCBI Taxonomy" id="450798"/>
    <lineage>
        <taxon>Bacteria</taxon>
        <taxon>Bacillati</taxon>
        <taxon>Actinomycetota</taxon>
        <taxon>Actinomycetes</taxon>
        <taxon>Catenulisporales</taxon>
        <taxon>Catenulisporaceae</taxon>
        <taxon>Catenulispora</taxon>
    </lineage>
</organism>
<comment type="caution">
    <text evidence="8">The sequence shown here is derived from an EMBL/GenBank/DDBJ whole genome shotgun (WGS) entry which is preliminary data.</text>
</comment>
<dbReference type="Gene3D" id="3.40.50.2000">
    <property type="entry name" value="Glycogen Phosphorylase B"/>
    <property type="match status" value="2"/>
</dbReference>
<evidence type="ECO:0000256" key="1">
    <source>
        <dbReference type="ARBA" id="ARBA00009481"/>
    </source>
</evidence>
<accession>A0ABN2R7T5</accession>
<dbReference type="RefSeq" id="WP_344656947.1">
    <property type="nucleotide sequence ID" value="NZ_BAAAQM010000010.1"/>
</dbReference>
<keyword evidence="6" id="KW-0119">Carbohydrate metabolism</keyword>